<name>A0A4R4E212_9BACT</name>
<dbReference type="SMART" id="SM00100">
    <property type="entry name" value="cNMP"/>
    <property type="match status" value="1"/>
</dbReference>
<sequence>MDERSFFLDRLQSYGPLTDESRAAMEGCLRLKTYPLNDYFIRAGGRARTVAFVCKGLFSQNFTTDDGAVIIKRFFPEGYFCTSFVSLLSGAPSDFSIKALEDSVVLEYDFDTFRALTRNHPDIAAIYIRYLEVHWVIEKEPQEIALRHETARSRYLDFCRQFPTLEPRLRQHEIASYLGVTPTQLSRIRATL</sequence>
<dbReference type="EMBL" id="SKFH01000009">
    <property type="protein sequence ID" value="TCZ72887.1"/>
    <property type="molecule type" value="Genomic_DNA"/>
</dbReference>
<keyword evidence="3" id="KW-1185">Reference proteome</keyword>
<dbReference type="SUPFAM" id="SSF51206">
    <property type="entry name" value="cAMP-binding domain-like"/>
    <property type="match status" value="1"/>
</dbReference>
<dbReference type="CDD" id="cd00038">
    <property type="entry name" value="CAP_ED"/>
    <property type="match status" value="1"/>
</dbReference>
<dbReference type="InterPro" id="IPR000595">
    <property type="entry name" value="cNMP-bd_dom"/>
</dbReference>
<dbReference type="RefSeq" id="WP_131851522.1">
    <property type="nucleotide sequence ID" value="NZ_SKFH01000009.1"/>
</dbReference>
<protein>
    <submittedName>
        <fullName evidence="2">Crp/Fnr family transcriptional regulator</fullName>
    </submittedName>
</protein>
<evidence type="ECO:0000259" key="1">
    <source>
        <dbReference type="PROSITE" id="PS50042"/>
    </source>
</evidence>
<dbReference type="InterPro" id="IPR018490">
    <property type="entry name" value="cNMP-bd_dom_sf"/>
</dbReference>
<dbReference type="AlphaFoldDB" id="A0A4R4E212"/>
<organism evidence="2 3">
    <name type="scientific">Flaviaesturariibacter aridisoli</name>
    <dbReference type="NCBI Taxonomy" id="2545761"/>
    <lineage>
        <taxon>Bacteria</taxon>
        <taxon>Pseudomonadati</taxon>
        <taxon>Bacteroidota</taxon>
        <taxon>Chitinophagia</taxon>
        <taxon>Chitinophagales</taxon>
        <taxon>Chitinophagaceae</taxon>
        <taxon>Flaviaestuariibacter</taxon>
    </lineage>
</organism>
<evidence type="ECO:0000313" key="3">
    <source>
        <dbReference type="Proteomes" id="UP000295164"/>
    </source>
</evidence>
<dbReference type="OrthoDB" id="9152304at2"/>
<dbReference type="Proteomes" id="UP000295164">
    <property type="component" value="Unassembled WGS sequence"/>
</dbReference>
<proteinExistence type="predicted"/>
<accession>A0A4R4E212</accession>
<gene>
    <name evidence="2" type="ORF">E0486_07430</name>
</gene>
<comment type="caution">
    <text evidence="2">The sequence shown here is derived from an EMBL/GenBank/DDBJ whole genome shotgun (WGS) entry which is preliminary data.</text>
</comment>
<dbReference type="Pfam" id="PF00027">
    <property type="entry name" value="cNMP_binding"/>
    <property type="match status" value="1"/>
</dbReference>
<feature type="domain" description="Cyclic nucleotide-binding" evidence="1">
    <location>
        <begin position="13"/>
        <end position="116"/>
    </location>
</feature>
<dbReference type="PROSITE" id="PS50042">
    <property type="entry name" value="CNMP_BINDING_3"/>
    <property type="match status" value="1"/>
</dbReference>
<dbReference type="Gene3D" id="2.60.120.10">
    <property type="entry name" value="Jelly Rolls"/>
    <property type="match status" value="1"/>
</dbReference>
<evidence type="ECO:0000313" key="2">
    <source>
        <dbReference type="EMBL" id="TCZ72887.1"/>
    </source>
</evidence>
<dbReference type="InterPro" id="IPR014710">
    <property type="entry name" value="RmlC-like_jellyroll"/>
</dbReference>
<reference evidence="2 3" key="1">
    <citation type="submission" date="2019-03" db="EMBL/GenBank/DDBJ databases">
        <authorList>
            <person name="Kim M.K.M."/>
        </authorList>
    </citation>
    <scope>NUCLEOTIDE SEQUENCE [LARGE SCALE GENOMIC DNA]</scope>
    <source>
        <strain evidence="2 3">17J68-15</strain>
    </source>
</reference>